<dbReference type="Proteomes" id="UP000431744">
    <property type="component" value="Unassembled WGS sequence"/>
</dbReference>
<dbReference type="RefSeq" id="WP_158029695.1">
    <property type="nucleotide sequence ID" value="NZ_BMHG01000001.1"/>
</dbReference>
<evidence type="ECO:0000256" key="1">
    <source>
        <dbReference type="ARBA" id="ARBA00004651"/>
    </source>
</evidence>
<protein>
    <submittedName>
        <fullName evidence="9">ABC transporter permease</fullName>
    </submittedName>
</protein>
<evidence type="ECO:0000256" key="4">
    <source>
        <dbReference type="ARBA" id="ARBA00022692"/>
    </source>
</evidence>
<dbReference type="OrthoDB" id="3173654at2"/>
<dbReference type="SUPFAM" id="SSF161098">
    <property type="entry name" value="MetI-like"/>
    <property type="match status" value="1"/>
</dbReference>
<reference evidence="9 10" key="1">
    <citation type="submission" date="2019-09" db="EMBL/GenBank/DDBJ databases">
        <title>Phylogeny of genus Pseudoclavibacter and closely related genus.</title>
        <authorList>
            <person name="Li Y."/>
        </authorList>
    </citation>
    <scope>NUCLEOTIDE SEQUENCE [LARGE SCALE GENOMIC DNA]</scope>
    <source>
        <strain evidence="9 10">EGI 60007</strain>
    </source>
</reference>
<dbReference type="GO" id="GO:0005886">
    <property type="term" value="C:plasma membrane"/>
    <property type="evidence" value="ECO:0007669"/>
    <property type="project" value="UniProtKB-SubCell"/>
</dbReference>
<dbReference type="InterPro" id="IPR000515">
    <property type="entry name" value="MetI-like"/>
</dbReference>
<dbReference type="GO" id="GO:0055085">
    <property type="term" value="P:transmembrane transport"/>
    <property type="evidence" value="ECO:0007669"/>
    <property type="project" value="InterPro"/>
</dbReference>
<keyword evidence="10" id="KW-1185">Reference proteome</keyword>
<dbReference type="Gene3D" id="1.10.3720.10">
    <property type="entry name" value="MetI-like"/>
    <property type="match status" value="1"/>
</dbReference>
<dbReference type="CDD" id="cd06261">
    <property type="entry name" value="TM_PBP2"/>
    <property type="match status" value="1"/>
</dbReference>
<dbReference type="PANTHER" id="PTHR30151">
    <property type="entry name" value="ALKANE SULFONATE ABC TRANSPORTER-RELATED, MEMBRANE SUBUNIT"/>
    <property type="match status" value="1"/>
</dbReference>
<evidence type="ECO:0000313" key="10">
    <source>
        <dbReference type="Proteomes" id="UP000431744"/>
    </source>
</evidence>
<dbReference type="PANTHER" id="PTHR30151:SF0">
    <property type="entry name" value="ABC TRANSPORTER PERMEASE PROTEIN MJ0413-RELATED"/>
    <property type="match status" value="1"/>
</dbReference>
<evidence type="ECO:0000259" key="8">
    <source>
        <dbReference type="PROSITE" id="PS50928"/>
    </source>
</evidence>
<feature type="transmembrane region" description="Helical" evidence="7">
    <location>
        <begin position="97"/>
        <end position="115"/>
    </location>
</feature>
<evidence type="ECO:0000256" key="3">
    <source>
        <dbReference type="ARBA" id="ARBA00022475"/>
    </source>
</evidence>
<comment type="subcellular location">
    <subcellularLocation>
        <location evidence="1 7">Cell membrane</location>
        <topology evidence="1 7">Multi-pass membrane protein</topology>
    </subcellularLocation>
</comment>
<feature type="transmembrane region" description="Helical" evidence="7">
    <location>
        <begin position="127"/>
        <end position="147"/>
    </location>
</feature>
<evidence type="ECO:0000313" key="9">
    <source>
        <dbReference type="EMBL" id="KAB1647802.1"/>
    </source>
</evidence>
<dbReference type="EMBL" id="WBJY01000003">
    <property type="protein sequence ID" value="KAB1647802.1"/>
    <property type="molecule type" value="Genomic_DNA"/>
</dbReference>
<feature type="transmembrane region" description="Helical" evidence="7">
    <location>
        <begin position="27"/>
        <end position="48"/>
    </location>
</feature>
<keyword evidence="4 7" id="KW-0812">Transmembrane</keyword>
<keyword evidence="3" id="KW-1003">Cell membrane</keyword>
<feature type="transmembrane region" description="Helical" evidence="7">
    <location>
        <begin position="153"/>
        <end position="171"/>
    </location>
</feature>
<feature type="domain" description="ABC transmembrane type-1" evidence="8">
    <location>
        <begin position="89"/>
        <end position="272"/>
    </location>
</feature>
<organism evidence="9 10">
    <name type="scientific">Pseudoclavibacter endophyticus</name>
    <dbReference type="NCBI Taxonomy" id="1778590"/>
    <lineage>
        <taxon>Bacteria</taxon>
        <taxon>Bacillati</taxon>
        <taxon>Actinomycetota</taxon>
        <taxon>Actinomycetes</taxon>
        <taxon>Micrococcales</taxon>
        <taxon>Microbacteriaceae</taxon>
        <taxon>Pseudoclavibacter</taxon>
    </lineage>
</organism>
<keyword evidence="2 7" id="KW-0813">Transport</keyword>
<keyword evidence="6 7" id="KW-0472">Membrane</keyword>
<keyword evidence="5 7" id="KW-1133">Transmembrane helix</keyword>
<evidence type="ECO:0000256" key="2">
    <source>
        <dbReference type="ARBA" id="ARBA00022448"/>
    </source>
</evidence>
<dbReference type="Pfam" id="PF00528">
    <property type="entry name" value="BPD_transp_1"/>
    <property type="match status" value="1"/>
</dbReference>
<sequence length="287" mass="31435">MTIDRDPKTSIVGLKQRPSNRPGLPGWLRKLGVSALVLVVFLVVWEIAGRLLGSPFFPPFSSIVTRFFDLWFSGPASSLFLTDRVGSDLVPSLGRLFSGWALGAALGVLFGLLIGRYRTFGYFVEPFVHFARAIPPPALLPIFFILLGIDNTMMVSLIAFAVVWPVLLNTIDGVRAVESLHIDTASVFEFGRMKVFFSIMLPSAAPKIFAGLRVSLAIALIVMVVAEMTSSSGLGYNVVNAQRTYNFLDMWAGILVLGILGYVLNTVLALVENRVTRWHKGSREGLS</sequence>
<proteinExistence type="inferred from homology"/>
<comment type="similarity">
    <text evidence="7">Belongs to the binding-protein-dependent transport system permease family.</text>
</comment>
<evidence type="ECO:0000256" key="7">
    <source>
        <dbReference type="RuleBase" id="RU363032"/>
    </source>
</evidence>
<name>A0A6H9WK28_9MICO</name>
<feature type="transmembrane region" description="Helical" evidence="7">
    <location>
        <begin position="208"/>
        <end position="230"/>
    </location>
</feature>
<dbReference type="PROSITE" id="PS50928">
    <property type="entry name" value="ABC_TM1"/>
    <property type="match status" value="1"/>
</dbReference>
<dbReference type="InterPro" id="IPR035906">
    <property type="entry name" value="MetI-like_sf"/>
</dbReference>
<evidence type="ECO:0000256" key="5">
    <source>
        <dbReference type="ARBA" id="ARBA00022989"/>
    </source>
</evidence>
<feature type="transmembrane region" description="Helical" evidence="7">
    <location>
        <begin position="250"/>
        <end position="271"/>
    </location>
</feature>
<accession>A0A6H9WK28</accession>
<evidence type="ECO:0000256" key="6">
    <source>
        <dbReference type="ARBA" id="ARBA00023136"/>
    </source>
</evidence>
<dbReference type="AlphaFoldDB" id="A0A6H9WK28"/>
<gene>
    <name evidence="9" type="ORF">F8O04_12320</name>
</gene>
<comment type="caution">
    <text evidence="9">The sequence shown here is derived from an EMBL/GenBank/DDBJ whole genome shotgun (WGS) entry which is preliminary data.</text>
</comment>